<sequence length="127" mass="13753">MKNRNYVIDGGRVRCSLGTAIGKIKVSSQQKVYIGGKLKMTDQDTSLILPCGTCSRSSPPPPCTPQLQRWKNTSKKVTMGDKKFVMDDSYTQCSFGGILTIQQHAQEASVQLTAFLAGSLPGLSGMH</sequence>
<dbReference type="EMBL" id="FMZO01000037">
    <property type="protein sequence ID" value="SDE33551.1"/>
    <property type="molecule type" value="Genomic_DNA"/>
</dbReference>
<accession>A0A1G7C2K1</accession>
<protein>
    <recommendedName>
        <fullName evidence="3">DUF4280 domain-containing protein</fullName>
    </recommendedName>
</protein>
<dbReference type="AlphaFoldDB" id="A0A1G7C2K1"/>
<dbReference type="InterPro" id="IPR025460">
    <property type="entry name" value="DUF4280"/>
</dbReference>
<dbReference type="Pfam" id="PF14107">
    <property type="entry name" value="DUF4280"/>
    <property type="match status" value="1"/>
</dbReference>
<name>A0A1G7C2K1_NIADE</name>
<evidence type="ECO:0008006" key="3">
    <source>
        <dbReference type="Google" id="ProtNLM"/>
    </source>
</evidence>
<dbReference type="STRING" id="1285928.SAMN04487894_13710"/>
<dbReference type="OrthoDB" id="882303at2"/>
<gene>
    <name evidence="1" type="ORF">SAMN04487894_13710</name>
</gene>
<evidence type="ECO:0000313" key="2">
    <source>
        <dbReference type="Proteomes" id="UP000198757"/>
    </source>
</evidence>
<proteinExistence type="predicted"/>
<evidence type="ECO:0000313" key="1">
    <source>
        <dbReference type="EMBL" id="SDE33551.1"/>
    </source>
</evidence>
<dbReference type="RefSeq" id="WP_090393683.1">
    <property type="nucleotide sequence ID" value="NZ_FMZO01000037.1"/>
</dbReference>
<reference evidence="2" key="1">
    <citation type="submission" date="2016-10" db="EMBL/GenBank/DDBJ databases">
        <authorList>
            <person name="Varghese N."/>
            <person name="Submissions S."/>
        </authorList>
    </citation>
    <scope>NUCLEOTIDE SEQUENCE [LARGE SCALE GENOMIC DNA]</scope>
    <source>
        <strain evidence="2">DSM 25811 / CCM 8410 / LMG 26954 / E90</strain>
    </source>
</reference>
<keyword evidence="2" id="KW-1185">Reference proteome</keyword>
<organism evidence="1 2">
    <name type="scientific">Niabella drilacis (strain DSM 25811 / CCM 8410 / CCUG 62505 / LMG 26954 / E90)</name>
    <dbReference type="NCBI Taxonomy" id="1285928"/>
    <lineage>
        <taxon>Bacteria</taxon>
        <taxon>Pseudomonadati</taxon>
        <taxon>Bacteroidota</taxon>
        <taxon>Chitinophagia</taxon>
        <taxon>Chitinophagales</taxon>
        <taxon>Chitinophagaceae</taxon>
        <taxon>Niabella</taxon>
    </lineage>
</organism>
<dbReference type="Proteomes" id="UP000198757">
    <property type="component" value="Unassembled WGS sequence"/>
</dbReference>